<evidence type="ECO:0000313" key="2">
    <source>
        <dbReference type="Proteomes" id="UP000234323"/>
    </source>
</evidence>
<keyword evidence="2" id="KW-1185">Reference proteome</keyword>
<evidence type="ECO:0000313" key="1">
    <source>
        <dbReference type="EMBL" id="PKY62695.1"/>
    </source>
</evidence>
<accession>A0A2I1HUY8</accession>
<reference evidence="1 2" key="1">
    <citation type="submission" date="2015-10" db="EMBL/GenBank/DDBJ databases">
        <title>Genome analyses suggest a sexual origin of heterokaryosis in a supposedly ancient asexual fungus.</title>
        <authorList>
            <person name="Ropars J."/>
            <person name="Sedzielewska K."/>
            <person name="Noel J."/>
            <person name="Charron P."/>
            <person name="Farinelli L."/>
            <person name="Marton T."/>
            <person name="Kruger M."/>
            <person name="Pelin A."/>
            <person name="Brachmann A."/>
            <person name="Corradi N."/>
        </authorList>
    </citation>
    <scope>NUCLEOTIDE SEQUENCE [LARGE SCALE GENOMIC DNA]</scope>
    <source>
        <strain evidence="1 2">A4</strain>
    </source>
</reference>
<dbReference type="AlphaFoldDB" id="A0A2I1HUY8"/>
<name>A0A2I1HUY8_9GLOM</name>
<proteinExistence type="predicted"/>
<gene>
    <name evidence="1" type="ORF">RhiirA4_489651</name>
</gene>
<protein>
    <submittedName>
        <fullName evidence="1">Uncharacterized protein</fullName>
    </submittedName>
</protein>
<sequence>MLQQLNTRIRDRQFIILSKSQSLEIIGASYNVPIILEQGDNRVEIEDGFAVIEEEKNEPFKLLGTPWLHHYWMKQILNESVQRIASQYLNTLIHVNIFCV</sequence>
<organism evidence="1 2">
    <name type="scientific">Rhizophagus irregularis</name>
    <dbReference type="NCBI Taxonomy" id="588596"/>
    <lineage>
        <taxon>Eukaryota</taxon>
        <taxon>Fungi</taxon>
        <taxon>Fungi incertae sedis</taxon>
        <taxon>Mucoromycota</taxon>
        <taxon>Glomeromycotina</taxon>
        <taxon>Glomeromycetes</taxon>
        <taxon>Glomerales</taxon>
        <taxon>Glomeraceae</taxon>
        <taxon>Rhizophagus</taxon>
    </lineage>
</organism>
<dbReference type="VEuPathDB" id="FungiDB:FUN_001957"/>
<dbReference type="EMBL" id="LLXI01007767">
    <property type="protein sequence ID" value="PKY62695.1"/>
    <property type="molecule type" value="Genomic_DNA"/>
</dbReference>
<dbReference type="VEuPathDB" id="FungiDB:RhiirA1_467322"/>
<dbReference type="Proteomes" id="UP000234323">
    <property type="component" value="Unassembled WGS sequence"/>
</dbReference>
<comment type="caution">
    <text evidence="1">The sequence shown here is derived from an EMBL/GenBank/DDBJ whole genome shotgun (WGS) entry which is preliminary data.</text>
</comment>